<evidence type="ECO:0000313" key="1">
    <source>
        <dbReference type="EMBL" id="VEL29232.1"/>
    </source>
</evidence>
<dbReference type="AlphaFoldDB" id="A0A448X6B3"/>
<gene>
    <name evidence="1" type="ORF">PXEA_LOCUS22672</name>
</gene>
<proteinExistence type="predicted"/>
<protein>
    <submittedName>
        <fullName evidence="1">Uncharacterized protein</fullName>
    </submittedName>
</protein>
<dbReference type="Proteomes" id="UP000784294">
    <property type="component" value="Unassembled WGS sequence"/>
</dbReference>
<dbReference type="EMBL" id="CAAALY010101373">
    <property type="protein sequence ID" value="VEL29232.1"/>
    <property type="molecule type" value="Genomic_DNA"/>
</dbReference>
<comment type="caution">
    <text evidence="1">The sequence shown here is derived from an EMBL/GenBank/DDBJ whole genome shotgun (WGS) entry which is preliminary data.</text>
</comment>
<evidence type="ECO:0000313" key="2">
    <source>
        <dbReference type="Proteomes" id="UP000784294"/>
    </source>
</evidence>
<sequence length="111" mass="12809">MHSFKTDEELTLSRLCRQVLYKHPWQSVMVQIMRAVMHLPDPQCRRGNVQALRHAKNNSFNARPLDDQAWRFTDHFLASLLVLEDRTGALGSGVTLQLYQLPRTHSNLARG</sequence>
<accession>A0A448X6B3</accession>
<organism evidence="1 2">
    <name type="scientific">Protopolystoma xenopodis</name>
    <dbReference type="NCBI Taxonomy" id="117903"/>
    <lineage>
        <taxon>Eukaryota</taxon>
        <taxon>Metazoa</taxon>
        <taxon>Spiralia</taxon>
        <taxon>Lophotrochozoa</taxon>
        <taxon>Platyhelminthes</taxon>
        <taxon>Monogenea</taxon>
        <taxon>Polyopisthocotylea</taxon>
        <taxon>Polystomatidea</taxon>
        <taxon>Polystomatidae</taxon>
        <taxon>Protopolystoma</taxon>
    </lineage>
</organism>
<keyword evidence="2" id="KW-1185">Reference proteome</keyword>
<name>A0A448X6B3_9PLAT</name>
<reference evidence="1" key="1">
    <citation type="submission" date="2018-11" db="EMBL/GenBank/DDBJ databases">
        <authorList>
            <consortium name="Pathogen Informatics"/>
        </authorList>
    </citation>
    <scope>NUCLEOTIDE SEQUENCE</scope>
</reference>